<reference evidence="1 2" key="1">
    <citation type="submission" date="2015-01" db="EMBL/GenBank/DDBJ databases">
        <title>Genome sequence of Anoxybacillus ayderensis strain AB04.</title>
        <authorList>
            <person name="Belduz A.O."/>
            <person name="Canakci S."/>
            <person name="Chan K.-G."/>
            <person name="Kahar U.M."/>
            <person name="Yaakob A.S."/>
            <person name="Chan C.S."/>
            <person name="Goh K.M."/>
        </authorList>
    </citation>
    <scope>NUCLEOTIDE SEQUENCE [LARGE SCALE GENOMIC DNA]</scope>
    <source>
        <strain evidence="1 2">AB04</strain>
    </source>
</reference>
<organism evidence="1 2">
    <name type="scientific">Anoxybacillus ayderensis</name>
    <dbReference type="NCBI Taxonomy" id="265546"/>
    <lineage>
        <taxon>Bacteria</taxon>
        <taxon>Bacillati</taxon>
        <taxon>Bacillota</taxon>
        <taxon>Bacilli</taxon>
        <taxon>Bacillales</taxon>
        <taxon>Anoxybacillaceae</taxon>
        <taxon>Anoxybacillus</taxon>
    </lineage>
</organism>
<dbReference type="PATRIC" id="fig|265546.4.peg.1620"/>
<name>A0A0D0HPB1_9BACL</name>
<dbReference type="InterPro" id="IPR021146">
    <property type="entry name" value="Phage_gp6-like_head-tail"/>
</dbReference>
<gene>
    <name evidence="1" type="ORF">JV16_01626</name>
</gene>
<evidence type="ECO:0000313" key="2">
    <source>
        <dbReference type="Proteomes" id="UP000032047"/>
    </source>
</evidence>
<dbReference type="NCBIfam" id="TIGR01560">
    <property type="entry name" value="put_DNA_pack"/>
    <property type="match status" value="1"/>
</dbReference>
<comment type="caution">
    <text evidence="1">The sequence shown here is derived from an EMBL/GenBank/DDBJ whole genome shotgun (WGS) entry which is preliminary data.</text>
</comment>
<accession>A0A0D0HPB1</accession>
<protein>
    <submittedName>
        <fullName evidence="1">Putative phage protein (Possible DNA packaging)</fullName>
    </submittedName>
</protein>
<dbReference type="Pfam" id="PF05135">
    <property type="entry name" value="Phage_connect_1"/>
    <property type="match status" value="1"/>
</dbReference>
<dbReference type="RefSeq" id="WP_042535153.1">
    <property type="nucleotide sequence ID" value="NZ_JXTG01000007.1"/>
</dbReference>
<keyword evidence="2" id="KW-1185">Reference proteome</keyword>
<proteinExistence type="predicted"/>
<dbReference type="Proteomes" id="UP000032047">
    <property type="component" value="Unassembled WGS sequence"/>
</dbReference>
<dbReference type="AlphaFoldDB" id="A0A0D0HPB1"/>
<dbReference type="EMBL" id="JXTG01000007">
    <property type="protein sequence ID" value="KIP21132.1"/>
    <property type="molecule type" value="Genomic_DNA"/>
</dbReference>
<dbReference type="InterPro" id="IPR006450">
    <property type="entry name" value="Phage_HK97_gp6-like"/>
</dbReference>
<sequence>MAVSVDMLKEHLRIDGSMEDAMLSFYLETAKKYVKNATGTEADHLVLIVASIFYEYRVSEEEMGKAFDALTPFFVQEAMTNGATTD</sequence>
<dbReference type="Gene3D" id="1.10.3230.30">
    <property type="entry name" value="Phage gp6-like head-tail connector protein"/>
    <property type="match status" value="1"/>
</dbReference>
<evidence type="ECO:0000313" key="1">
    <source>
        <dbReference type="EMBL" id="KIP21132.1"/>
    </source>
</evidence>
<dbReference type="CDD" id="cd08054">
    <property type="entry name" value="gp6"/>
    <property type="match status" value="1"/>
</dbReference>